<dbReference type="Gene3D" id="1.10.260.40">
    <property type="entry name" value="lambda repressor-like DNA-binding domains"/>
    <property type="match status" value="1"/>
</dbReference>
<gene>
    <name evidence="3" type="ORF">Xbed_03370</name>
</gene>
<dbReference type="Proteomes" id="UP000194204">
    <property type="component" value="Unassembled WGS sequence"/>
</dbReference>
<sequence>MNSIKVGNDSGGRDAINRILIAYNFSTRQQLCKHLGVAKSTMSNRYLRDSFPAEWIIQCAIETGVSLLWLTTGQGEMHPAVDNKNKSNNETRTTIKQVKIENGALLEHDEVFLDHSLISGEADNYLYVKTTKGFYLVDKSVKQVSNGYWLIDIDGMKNIVKIVRIPGNKMVVHQDESSFECSIDDIDTIGRAVKVIKSI</sequence>
<dbReference type="OrthoDB" id="7067028at2"/>
<name>A0A1Y2SHZ9_9GAMM</name>
<dbReference type="AlphaFoldDB" id="A0A1Y2SHZ9"/>
<evidence type="ECO:0000313" key="3">
    <source>
        <dbReference type="EMBL" id="OTA17216.1"/>
    </source>
</evidence>
<keyword evidence="4" id="KW-1185">Reference proteome</keyword>
<evidence type="ECO:0000259" key="1">
    <source>
        <dbReference type="Pfam" id="PF07022"/>
    </source>
</evidence>
<proteinExistence type="predicted"/>
<dbReference type="RefSeq" id="WP_086114004.1">
    <property type="nucleotide sequence ID" value="NZ_CAWNHF010000141.1"/>
</dbReference>
<protein>
    <submittedName>
        <fullName evidence="3">Phage repressor protein</fullName>
    </submittedName>
</protein>
<evidence type="ECO:0000313" key="4">
    <source>
        <dbReference type="Proteomes" id="UP000194204"/>
    </source>
</evidence>
<comment type="caution">
    <text evidence="3">The sequence shown here is derived from an EMBL/GenBank/DDBJ whole genome shotgun (WGS) entry which is preliminary data.</text>
</comment>
<feature type="domain" description="Bacteriophage CI repressor C-terminal" evidence="2">
    <location>
        <begin position="95"/>
        <end position="193"/>
    </location>
</feature>
<dbReference type="Pfam" id="PF16452">
    <property type="entry name" value="Phage_CI_C"/>
    <property type="match status" value="1"/>
</dbReference>
<organism evidence="3 4">
    <name type="scientific">Xenorhabdus beddingii</name>
    <dbReference type="NCBI Taxonomy" id="40578"/>
    <lineage>
        <taxon>Bacteria</taxon>
        <taxon>Pseudomonadati</taxon>
        <taxon>Pseudomonadota</taxon>
        <taxon>Gammaproteobacteria</taxon>
        <taxon>Enterobacterales</taxon>
        <taxon>Morganellaceae</taxon>
        <taxon>Xenorhabdus</taxon>
    </lineage>
</organism>
<dbReference type="GO" id="GO:0003677">
    <property type="term" value="F:DNA binding"/>
    <property type="evidence" value="ECO:0007669"/>
    <property type="project" value="InterPro"/>
</dbReference>
<reference evidence="3 4" key="1">
    <citation type="submission" date="2017-01" db="EMBL/GenBank/DDBJ databases">
        <title>Deconstructing symbiosis and pathogenesis requirements using a combined genomic-metabolomic approach.</title>
        <authorList>
            <person name="Tobias N.J."/>
            <person name="Wolff H."/>
            <person name="Djahanschiri B."/>
            <person name="Ebersberger I."/>
            <person name="Bode H.B."/>
        </authorList>
    </citation>
    <scope>NUCLEOTIDE SEQUENCE [LARGE SCALE GENOMIC DNA]</scope>
    <source>
        <strain evidence="3 4">DSM 4764</strain>
    </source>
</reference>
<dbReference type="GO" id="GO:0051259">
    <property type="term" value="P:protein complex oligomerization"/>
    <property type="evidence" value="ECO:0007669"/>
    <property type="project" value="InterPro"/>
</dbReference>
<accession>A0A1Y2SHZ9</accession>
<dbReference type="EMBL" id="MUBK01000036">
    <property type="protein sequence ID" value="OTA17216.1"/>
    <property type="molecule type" value="Genomic_DNA"/>
</dbReference>
<dbReference type="InterPro" id="IPR010982">
    <property type="entry name" value="Lambda_DNA-bd_dom_sf"/>
</dbReference>
<dbReference type="GO" id="GO:0045892">
    <property type="term" value="P:negative regulation of DNA-templated transcription"/>
    <property type="evidence" value="ECO:0007669"/>
    <property type="project" value="InterPro"/>
</dbReference>
<dbReference type="InterPro" id="IPR032499">
    <property type="entry name" value="Phage_CI_C"/>
</dbReference>
<dbReference type="Pfam" id="PF07022">
    <property type="entry name" value="Phage_CI_repr"/>
    <property type="match status" value="1"/>
</dbReference>
<dbReference type="Gene3D" id="2.10.109.10">
    <property type="entry name" value="Umud Fragment, subunit A"/>
    <property type="match status" value="1"/>
</dbReference>
<feature type="domain" description="Bacteriophage CI repressor N-terminal" evidence="1">
    <location>
        <begin position="14"/>
        <end position="77"/>
    </location>
</feature>
<dbReference type="InterPro" id="IPR010744">
    <property type="entry name" value="Phage_CI_N"/>
</dbReference>
<evidence type="ECO:0000259" key="2">
    <source>
        <dbReference type="Pfam" id="PF16452"/>
    </source>
</evidence>
<dbReference type="STRING" id="40578.Xbed_03370"/>